<gene>
    <name evidence="1" type="ORF">HKX02_22215</name>
</gene>
<keyword evidence="2" id="KW-1185">Reference proteome</keyword>
<accession>A0A849KZT0</accession>
<dbReference type="RefSeq" id="WP_171319357.1">
    <property type="nucleotide sequence ID" value="NZ_JABFCY010000017.1"/>
</dbReference>
<evidence type="ECO:0000313" key="1">
    <source>
        <dbReference type="EMBL" id="NNU62952.1"/>
    </source>
</evidence>
<comment type="caution">
    <text evidence="1">The sequence shown here is derived from an EMBL/GenBank/DDBJ whole genome shotgun (WGS) entry which is preliminary data.</text>
</comment>
<name>A0A849KZT0_9HYPH</name>
<dbReference type="Proteomes" id="UP000574931">
    <property type="component" value="Unassembled WGS sequence"/>
</dbReference>
<evidence type="ECO:0000313" key="2">
    <source>
        <dbReference type="Proteomes" id="UP000574931"/>
    </source>
</evidence>
<organism evidence="1 2">
    <name type="scientific">Ochrobactrum soli</name>
    <dbReference type="NCBI Taxonomy" id="2448455"/>
    <lineage>
        <taxon>Bacteria</taxon>
        <taxon>Pseudomonadati</taxon>
        <taxon>Pseudomonadota</taxon>
        <taxon>Alphaproteobacteria</taxon>
        <taxon>Hyphomicrobiales</taxon>
        <taxon>Brucellaceae</taxon>
        <taxon>Brucella/Ochrobactrum group</taxon>
        <taxon>Ochrobactrum</taxon>
    </lineage>
</organism>
<dbReference type="EMBL" id="JABFCY010000017">
    <property type="protein sequence ID" value="NNU62952.1"/>
    <property type="molecule type" value="Genomic_DNA"/>
</dbReference>
<proteinExistence type="predicted"/>
<protein>
    <submittedName>
        <fullName evidence="1">Uncharacterized protein</fullName>
    </submittedName>
</protein>
<sequence length="253" mass="27553">MDKPEIVRKGEGPINNTYAYAALRAILKCEPRLVGLGLQGKVTFNFDPSGLPPASHDNTSAEVLALNGEQLTIKVNGIRVELSMPNGFCRVTPEGTPAERELLRRTRPPTGRKADLLAMGVDCETSKILKAGKLQRFRRMVSLNLLTNDDFPTGEAYLADAFQRFSAREPLTARYWQSPPISGSPAVGRDDRAVYVAQRAVKGGKITFSGVSAYANIMKVPLIVNIMSFDGTDVSKETVAIMRSVVTTLSVKP</sequence>
<reference evidence="1 2" key="1">
    <citation type="submission" date="2020-05" db="EMBL/GenBank/DDBJ databases">
        <title>Draft Genome Sequence of Ochrobactrum soli Isolated from Stable Fly Gut.</title>
        <authorList>
            <person name="Pileggi M.T."/>
            <person name="Vazhakkala L.J."/>
            <person name="Wong C.N."/>
        </authorList>
    </citation>
    <scope>NUCLEOTIDE SEQUENCE [LARGE SCALE GENOMIC DNA]</scope>
    <source>
        <strain evidence="1 2">MTP-C0764</strain>
    </source>
</reference>
<dbReference type="AlphaFoldDB" id="A0A849KZT0"/>